<dbReference type="NCBIfam" id="TIGR03448">
    <property type="entry name" value="mycothiol_MshD"/>
    <property type="match status" value="1"/>
</dbReference>
<gene>
    <name evidence="4 6" type="primary">mshD</name>
    <name evidence="6" type="ORF">IV501_11435</name>
</gene>
<keyword evidence="1 4" id="KW-0808">Transferase</keyword>
<dbReference type="RefSeq" id="WP_200556475.1">
    <property type="nucleotide sequence ID" value="NZ_JAEPES010000004.1"/>
</dbReference>
<evidence type="ECO:0000256" key="2">
    <source>
        <dbReference type="ARBA" id="ARBA00022737"/>
    </source>
</evidence>
<feature type="binding site" evidence="4">
    <location>
        <begin position="218"/>
        <end position="220"/>
    </location>
    <ligand>
        <name>acetyl-CoA</name>
        <dbReference type="ChEBI" id="CHEBI:57288"/>
        <label>2</label>
    </ligand>
</feature>
<comment type="catalytic activity">
    <reaction evidence="4">
        <text>1D-myo-inositol 2-(L-cysteinylamino)-2-deoxy-alpha-D-glucopyranoside + acetyl-CoA = mycothiol + CoA + H(+)</text>
        <dbReference type="Rhea" id="RHEA:26172"/>
        <dbReference type="ChEBI" id="CHEBI:15378"/>
        <dbReference type="ChEBI" id="CHEBI:16768"/>
        <dbReference type="ChEBI" id="CHEBI:57287"/>
        <dbReference type="ChEBI" id="CHEBI:57288"/>
        <dbReference type="ChEBI" id="CHEBI:58887"/>
        <dbReference type="EC" id="2.3.1.189"/>
    </reaction>
</comment>
<dbReference type="PANTHER" id="PTHR43877">
    <property type="entry name" value="AMINOALKYLPHOSPHONATE N-ACETYLTRANSFERASE-RELATED-RELATED"/>
    <property type="match status" value="1"/>
</dbReference>
<comment type="caution">
    <text evidence="4">Lacks conserved residue(s) required for the propagation of feature annotation.</text>
</comment>
<feature type="domain" description="N-acetyltransferase" evidence="5">
    <location>
        <begin position="141"/>
        <end position="283"/>
    </location>
</feature>
<dbReference type="GO" id="GO:0035447">
    <property type="term" value="F:mycothiol synthase activity"/>
    <property type="evidence" value="ECO:0007669"/>
    <property type="project" value="UniProtKB-UniRule"/>
</dbReference>
<dbReference type="SUPFAM" id="SSF55729">
    <property type="entry name" value="Acyl-CoA N-acyltransferases (Nat)"/>
    <property type="match status" value="1"/>
</dbReference>
<dbReference type="Proteomes" id="UP000636458">
    <property type="component" value="Unassembled WGS sequence"/>
</dbReference>
<comment type="subunit">
    <text evidence="4">Monomer.</text>
</comment>
<reference evidence="6" key="1">
    <citation type="submission" date="2021-01" db="EMBL/GenBank/DDBJ databases">
        <title>Lacisediminihabitans sp. nov. strain G11-30, isolated from Antarctic Soil.</title>
        <authorList>
            <person name="Li J."/>
        </authorList>
    </citation>
    <scope>NUCLEOTIDE SEQUENCE</scope>
    <source>
        <strain evidence="6">G11-30</strain>
    </source>
</reference>
<evidence type="ECO:0000313" key="6">
    <source>
        <dbReference type="EMBL" id="MBK4348248.1"/>
    </source>
</evidence>
<feature type="binding site" evidence="4">
    <location>
        <position position="252"/>
    </location>
    <ligand>
        <name>1D-myo-inositol 2-(L-cysteinylamino)-2-deoxy-alpha-D-glucopyranoside</name>
        <dbReference type="ChEBI" id="CHEBI:58887"/>
    </ligand>
</feature>
<feature type="binding site" evidence="4">
    <location>
        <begin position="225"/>
        <end position="231"/>
    </location>
    <ligand>
        <name>acetyl-CoA</name>
        <dbReference type="ChEBI" id="CHEBI:57288"/>
        <label>2</label>
    </ligand>
</feature>
<dbReference type="Pfam" id="PF00583">
    <property type="entry name" value="Acetyltransf_1"/>
    <property type="match status" value="1"/>
</dbReference>
<comment type="function">
    <text evidence="4">Catalyzes the transfer of acetyl from acetyl-CoA to desacetylmycothiol (Cys-GlcN-Ins) to form mycothiol.</text>
</comment>
<dbReference type="InterPro" id="IPR050832">
    <property type="entry name" value="Bact_Acetyltransf"/>
</dbReference>
<proteinExistence type="inferred from homology"/>
<evidence type="ECO:0000259" key="5">
    <source>
        <dbReference type="PROSITE" id="PS51186"/>
    </source>
</evidence>
<feature type="binding site" evidence="4">
    <location>
        <position position="207"/>
    </location>
    <ligand>
        <name>1D-myo-inositol 2-(L-cysteinylamino)-2-deoxy-alpha-D-glucopyranoside</name>
        <dbReference type="ChEBI" id="CHEBI:58887"/>
    </ligand>
</feature>
<accession>A0A934SSM1</accession>
<dbReference type="GO" id="GO:0010125">
    <property type="term" value="P:mycothiol biosynthetic process"/>
    <property type="evidence" value="ECO:0007669"/>
    <property type="project" value="UniProtKB-UniRule"/>
</dbReference>
<dbReference type="EC" id="2.3.1.189" evidence="4"/>
<keyword evidence="7" id="KW-1185">Reference proteome</keyword>
<dbReference type="HAMAP" id="MF_01698">
    <property type="entry name" value="MshD"/>
    <property type="match status" value="1"/>
</dbReference>
<dbReference type="InterPro" id="IPR016181">
    <property type="entry name" value="Acyl_CoA_acyltransferase"/>
</dbReference>
<dbReference type="PROSITE" id="PS51186">
    <property type="entry name" value="GNAT"/>
    <property type="match status" value="1"/>
</dbReference>
<keyword evidence="3 4" id="KW-0012">Acyltransferase</keyword>
<dbReference type="CDD" id="cd04301">
    <property type="entry name" value="NAT_SF"/>
    <property type="match status" value="1"/>
</dbReference>
<comment type="similarity">
    <text evidence="4">Belongs to the acetyltransferase family. MshD subfamily.</text>
</comment>
<keyword evidence="2 4" id="KW-0677">Repeat</keyword>
<evidence type="ECO:0000256" key="3">
    <source>
        <dbReference type="ARBA" id="ARBA00023315"/>
    </source>
</evidence>
<protein>
    <recommendedName>
        <fullName evidence="4">Mycothiol acetyltransferase</fullName>
        <shortName evidence="4">MSH acetyltransferase</shortName>
        <ecNumber evidence="4">2.3.1.189</ecNumber>
    </recommendedName>
    <alternativeName>
        <fullName evidence="4">Mycothiol synthase</fullName>
    </alternativeName>
</protein>
<dbReference type="InterPro" id="IPR017813">
    <property type="entry name" value="Mycothiol_AcTrfase"/>
</dbReference>
<name>A0A934SSM1_9MICO</name>
<organism evidence="6 7">
    <name type="scientific">Lacisediminihabitans changchengi</name>
    <dbReference type="NCBI Taxonomy" id="2787634"/>
    <lineage>
        <taxon>Bacteria</taxon>
        <taxon>Bacillati</taxon>
        <taxon>Actinomycetota</taxon>
        <taxon>Actinomycetes</taxon>
        <taxon>Micrococcales</taxon>
        <taxon>Microbacteriaceae</taxon>
        <taxon>Lacisediminihabitans</taxon>
    </lineage>
</organism>
<dbReference type="PANTHER" id="PTHR43877:SF2">
    <property type="entry name" value="AMINOALKYLPHOSPHONATE N-ACETYLTRANSFERASE-RELATED"/>
    <property type="match status" value="1"/>
</dbReference>
<comment type="caution">
    <text evidence="6">The sequence shown here is derived from an EMBL/GenBank/DDBJ whole genome shotgun (WGS) entry which is preliminary data.</text>
</comment>
<dbReference type="EMBL" id="JAEPES010000004">
    <property type="protein sequence ID" value="MBK4348248.1"/>
    <property type="molecule type" value="Genomic_DNA"/>
</dbReference>
<evidence type="ECO:0000256" key="4">
    <source>
        <dbReference type="HAMAP-Rule" id="MF_01698"/>
    </source>
</evidence>
<dbReference type="InterPro" id="IPR000182">
    <property type="entry name" value="GNAT_dom"/>
</dbReference>
<feature type="binding site" evidence="4">
    <location>
        <position position="214"/>
    </location>
    <ligand>
        <name>1D-myo-inositol 2-(L-cysteinylamino)-2-deoxy-alpha-D-glucopyranoside</name>
        <dbReference type="ChEBI" id="CHEBI:58887"/>
    </ligand>
</feature>
<feature type="binding site" evidence="4">
    <location>
        <begin position="257"/>
        <end position="262"/>
    </location>
    <ligand>
        <name>acetyl-CoA</name>
        <dbReference type="ChEBI" id="CHEBI:57288"/>
        <label>2</label>
    </ligand>
</feature>
<evidence type="ECO:0000256" key="1">
    <source>
        <dbReference type="ARBA" id="ARBA00022679"/>
    </source>
</evidence>
<evidence type="ECO:0000313" key="7">
    <source>
        <dbReference type="Proteomes" id="UP000636458"/>
    </source>
</evidence>
<dbReference type="Gene3D" id="3.40.630.30">
    <property type="match status" value="1"/>
</dbReference>
<dbReference type="AlphaFoldDB" id="A0A934SSM1"/>
<sequence>MRRQSIPDLDAVVARAKAVDGQPPFSDQALVDLRSGTRSLLQLDSAHAIVGQGEAEFVVEPDARGRGLGTAMLTRLLADITTGDGHPELLVWAHGDHPAARALAASHGLEPIRELLQLRRPVPELVEGPAPHGPGLSTSPGTVRAFRVGVDEDDWVALNARAFAHHPEQGSVTRADLEELERELWFDADDFLILDDGTTMVGYCWLKVEDGIGEFYVVGVDPAHQGGGAGRALMAAGFARLAARGIRTAALYVDADNVAAVKLYRSLGFEQYSIDIQYRYRAL</sequence>
<feature type="binding site" evidence="4">
    <location>
        <position position="168"/>
    </location>
    <ligand>
        <name>1D-myo-inositol 2-(L-cysteinylamino)-2-deoxy-alpha-D-glucopyranoside</name>
        <dbReference type="ChEBI" id="CHEBI:58887"/>
    </ligand>
</feature>
<feature type="binding site" evidence="4">
    <location>
        <position position="27"/>
    </location>
    <ligand>
        <name>1D-myo-inositol 2-(L-cysteinylamino)-2-deoxy-alpha-D-glucopyranoside</name>
        <dbReference type="ChEBI" id="CHEBI:58887"/>
    </ligand>
</feature>
<dbReference type="PIRSF" id="PIRSF021524">
    <property type="entry name" value="MSH_acetyltransferase"/>
    <property type="match status" value="1"/>
</dbReference>